<keyword evidence="3" id="KW-1185">Reference proteome</keyword>
<name>A0A1V4KWD9_PATFA</name>
<proteinExistence type="predicted"/>
<accession>A0A1V4KWD9</accession>
<gene>
    <name evidence="2" type="ORF">AV530_016364</name>
</gene>
<feature type="region of interest" description="Disordered" evidence="1">
    <location>
        <begin position="1"/>
        <end position="70"/>
    </location>
</feature>
<evidence type="ECO:0000256" key="1">
    <source>
        <dbReference type="SAM" id="MobiDB-lite"/>
    </source>
</evidence>
<dbReference type="Gene3D" id="3.30.200.20">
    <property type="entry name" value="Phosphorylase Kinase, domain 1"/>
    <property type="match status" value="1"/>
</dbReference>
<protein>
    <recommendedName>
        <fullName evidence="4">Protein kinase domain-containing protein</fullName>
    </recommendedName>
</protein>
<dbReference type="OrthoDB" id="10070999at2759"/>
<dbReference type="Proteomes" id="UP000190648">
    <property type="component" value="Unassembled WGS sequence"/>
</dbReference>
<comment type="caution">
    <text evidence="2">The sequence shown here is derived from an EMBL/GenBank/DDBJ whole genome shotgun (WGS) entry which is preliminary data.</text>
</comment>
<evidence type="ECO:0008006" key="4">
    <source>
        <dbReference type="Google" id="ProtNLM"/>
    </source>
</evidence>
<reference evidence="2 3" key="1">
    <citation type="submission" date="2016-02" db="EMBL/GenBank/DDBJ databases">
        <title>Band-tailed pigeon sequencing and assembly.</title>
        <authorList>
            <person name="Soares A.E."/>
            <person name="Novak B.J."/>
            <person name="Rice E.S."/>
            <person name="O'Connell B."/>
            <person name="Chang D."/>
            <person name="Weber S."/>
            <person name="Shapiro B."/>
        </authorList>
    </citation>
    <scope>NUCLEOTIDE SEQUENCE [LARGE SCALE GENOMIC DNA]</scope>
    <source>
        <strain evidence="2">BTP2013</strain>
        <tissue evidence="2">Blood</tissue>
    </source>
</reference>
<evidence type="ECO:0000313" key="2">
    <source>
        <dbReference type="EMBL" id="OPJ88823.1"/>
    </source>
</evidence>
<sequence>MSRVPTHVPCPVSPHVSRVPTVSPRVSPGVPEVLQREDPDSGGSNTPEEAAEGRSLVPPRPKKPPGESDFETIKLISNGAYGAVYLVRHVATRQRCGVPVVSPWCPHGVPTLSPVSPAPCTWCATWPRGSASP</sequence>
<dbReference type="AlphaFoldDB" id="A0A1V4KWD9"/>
<dbReference type="STRING" id="372326.A0A1V4KWD9"/>
<dbReference type="EMBL" id="LSYS01001501">
    <property type="protein sequence ID" value="OPJ88823.1"/>
    <property type="molecule type" value="Genomic_DNA"/>
</dbReference>
<feature type="compositionally biased region" description="Low complexity" evidence="1">
    <location>
        <begin position="13"/>
        <end position="31"/>
    </location>
</feature>
<organism evidence="2 3">
    <name type="scientific">Patagioenas fasciata monilis</name>
    <dbReference type="NCBI Taxonomy" id="372326"/>
    <lineage>
        <taxon>Eukaryota</taxon>
        <taxon>Metazoa</taxon>
        <taxon>Chordata</taxon>
        <taxon>Craniata</taxon>
        <taxon>Vertebrata</taxon>
        <taxon>Euteleostomi</taxon>
        <taxon>Archelosauria</taxon>
        <taxon>Archosauria</taxon>
        <taxon>Dinosauria</taxon>
        <taxon>Saurischia</taxon>
        <taxon>Theropoda</taxon>
        <taxon>Coelurosauria</taxon>
        <taxon>Aves</taxon>
        <taxon>Neognathae</taxon>
        <taxon>Neoaves</taxon>
        <taxon>Columbimorphae</taxon>
        <taxon>Columbiformes</taxon>
        <taxon>Columbidae</taxon>
        <taxon>Patagioenas</taxon>
    </lineage>
</organism>
<evidence type="ECO:0000313" key="3">
    <source>
        <dbReference type="Proteomes" id="UP000190648"/>
    </source>
</evidence>